<gene>
    <name evidence="2" type="ORF">AFUS01_LOCUS29824</name>
</gene>
<dbReference type="AlphaFoldDB" id="A0A8J2KLT3"/>
<evidence type="ECO:0000313" key="3">
    <source>
        <dbReference type="Proteomes" id="UP000708208"/>
    </source>
</evidence>
<accession>A0A8J2KLT3</accession>
<proteinExistence type="predicted"/>
<feature type="region of interest" description="Disordered" evidence="1">
    <location>
        <begin position="1"/>
        <end position="55"/>
    </location>
</feature>
<dbReference type="Proteomes" id="UP000708208">
    <property type="component" value="Unassembled WGS sequence"/>
</dbReference>
<reference evidence="2" key="1">
    <citation type="submission" date="2021-06" db="EMBL/GenBank/DDBJ databases">
        <authorList>
            <person name="Hodson N. C."/>
            <person name="Mongue J. A."/>
            <person name="Jaron S. K."/>
        </authorList>
    </citation>
    <scope>NUCLEOTIDE SEQUENCE</scope>
</reference>
<name>A0A8J2KLT3_9HEXA</name>
<evidence type="ECO:0000313" key="2">
    <source>
        <dbReference type="EMBL" id="CAG7819368.1"/>
    </source>
</evidence>
<keyword evidence="3" id="KW-1185">Reference proteome</keyword>
<dbReference type="EMBL" id="CAJVCH010448183">
    <property type="protein sequence ID" value="CAG7819368.1"/>
    <property type="molecule type" value="Genomic_DNA"/>
</dbReference>
<comment type="caution">
    <text evidence="2">The sequence shown here is derived from an EMBL/GenBank/DDBJ whole genome shotgun (WGS) entry which is preliminary data.</text>
</comment>
<protein>
    <submittedName>
        <fullName evidence="2">Uncharacterized protein</fullName>
    </submittedName>
</protein>
<organism evidence="2 3">
    <name type="scientific">Allacma fusca</name>
    <dbReference type="NCBI Taxonomy" id="39272"/>
    <lineage>
        <taxon>Eukaryota</taxon>
        <taxon>Metazoa</taxon>
        <taxon>Ecdysozoa</taxon>
        <taxon>Arthropoda</taxon>
        <taxon>Hexapoda</taxon>
        <taxon>Collembola</taxon>
        <taxon>Symphypleona</taxon>
        <taxon>Sminthuridae</taxon>
        <taxon>Allacma</taxon>
    </lineage>
</organism>
<sequence length="283" mass="32165">MPKDRRNTNGSKTNRVRETGTRTETSTSEKGAPSKQSKRFSPYKTPEKKSAPSHPLLISPSIAVLSKQNTNLIHSSLQAAVEEGVKCHKKTVLGFLNQTKDPFTDNQLRNYHESNLESALTSFDDTFNVLTSHQEIQNSLMEARAKLESNCHKLLPVFLKRHENMIESITSTLQKCTFEAENLYEDSMEDFLAADKTRSEILAKHQELQGKSNDLFQALVANKGLEMQDVWKIELKYRLEEKLEENVGKGAADKSSDDRIDYLFLKVSALEERVKFLEKTAKK</sequence>
<evidence type="ECO:0000256" key="1">
    <source>
        <dbReference type="SAM" id="MobiDB-lite"/>
    </source>
</evidence>